<evidence type="ECO:0000256" key="3">
    <source>
        <dbReference type="ARBA" id="ARBA00022989"/>
    </source>
</evidence>
<evidence type="ECO:0000256" key="1">
    <source>
        <dbReference type="ARBA" id="ARBA00004141"/>
    </source>
</evidence>
<dbReference type="Pfam" id="PF07681">
    <property type="entry name" value="DoxX"/>
    <property type="match status" value="1"/>
</dbReference>
<evidence type="ECO:0000256" key="4">
    <source>
        <dbReference type="ARBA" id="ARBA00023136"/>
    </source>
</evidence>
<dbReference type="RefSeq" id="WP_320214172.1">
    <property type="nucleotide sequence ID" value="NZ_JAVIIS010000013.1"/>
</dbReference>
<evidence type="ECO:0000256" key="5">
    <source>
        <dbReference type="SAM" id="Phobius"/>
    </source>
</evidence>
<dbReference type="InterPro" id="IPR032808">
    <property type="entry name" value="DoxX"/>
</dbReference>
<name>A0ABU4WWT3_9HYPH</name>
<keyword evidence="7" id="KW-1185">Reference proteome</keyword>
<proteinExistence type="predicted"/>
<feature type="transmembrane region" description="Helical" evidence="5">
    <location>
        <begin position="47"/>
        <end position="65"/>
    </location>
</feature>
<dbReference type="EMBL" id="JAVIIS010000013">
    <property type="protein sequence ID" value="MDX8440254.1"/>
    <property type="molecule type" value="Genomic_DNA"/>
</dbReference>
<reference evidence="6 7" key="1">
    <citation type="submission" date="2023-08" db="EMBL/GenBank/DDBJ databases">
        <title>Implementing the SeqCode for naming new Mesorhizobium species isolated from Vachellia karroo root nodules.</title>
        <authorList>
            <person name="Van Lill M."/>
        </authorList>
    </citation>
    <scope>NUCLEOTIDE SEQUENCE [LARGE SCALE GENOMIC DNA]</scope>
    <source>
        <strain evidence="6 7">VK3E</strain>
    </source>
</reference>
<organism evidence="6 7">
    <name type="scientific">Mesorhizobium australafricanum</name>
    <dbReference type="NCBI Taxonomy" id="3072311"/>
    <lineage>
        <taxon>Bacteria</taxon>
        <taxon>Pseudomonadati</taxon>
        <taxon>Pseudomonadota</taxon>
        <taxon>Alphaproteobacteria</taxon>
        <taxon>Hyphomicrobiales</taxon>
        <taxon>Phyllobacteriaceae</taxon>
        <taxon>Mesorhizobium</taxon>
    </lineage>
</organism>
<feature type="transmembrane region" description="Helical" evidence="5">
    <location>
        <begin position="71"/>
        <end position="88"/>
    </location>
</feature>
<keyword evidence="3 5" id="KW-1133">Transmembrane helix</keyword>
<comment type="caution">
    <text evidence="6">The sequence shown here is derived from an EMBL/GenBank/DDBJ whole genome shotgun (WGS) entry which is preliminary data.</text>
</comment>
<evidence type="ECO:0000256" key="2">
    <source>
        <dbReference type="ARBA" id="ARBA00022692"/>
    </source>
</evidence>
<comment type="subcellular location">
    <subcellularLocation>
        <location evidence="1">Membrane</location>
        <topology evidence="1">Multi-pass membrane protein</topology>
    </subcellularLocation>
</comment>
<gene>
    <name evidence="6" type="ORF">RFM51_11690</name>
</gene>
<evidence type="ECO:0000313" key="6">
    <source>
        <dbReference type="EMBL" id="MDX8440254.1"/>
    </source>
</evidence>
<dbReference type="Proteomes" id="UP001272097">
    <property type="component" value="Unassembled WGS sequence"/>
</dbReference>
<keyword evidence="2 5" id="KW-0812">Transmembrane</keyword>
<sequence length="117" mass="12912">MAFELQPQDYLRIVCGAWFLPHLIGKVRNFDKAPGTFEKAGLKPGKAFLILTIVLEVLAAVGMVFNVYPRVATGCAIVVLLGASYAVVKINGVKWRWQQMGPEFPLFWALASFISAL</sequence>
<accession>A0ABU4WWT3</accession>
<keyword evidence="4 5" id="KW-0472">Membrane</keyword>
<evidence type="ECO:0000313" key="7">
    <source>
        <dbReference type="Proteomes" id="UP001272097"/>
    </source>
</evidence>
<protein>
    <submittedName>
        <fullName evidence="6">DoxX family protein</fullName>
    </submittedName>
</protein>